<dbReference type="Gene3D" id="3.10.20.70">
    <property type="entry name" value="Glutamine synthetase, N-terminal domain"/>
    <property type="match status" value="1"/>
</dbReference>
<name>A0ABP4FAB6_9ACTN</name>
<proteinExistence type="inferred from homology"/>
<keyword evidence="2" id="KW-0436">Ligase</keyword>
<dbReference type="SUPFAM" id="SSF55931">
    <property type="entry name" value="Glutamine synthetase/guanido kinase"/>
    <property type="match status" value="1"/>
</dbReference>
<evidence type="ECO:0000313" key="7">
    <source>
        <dbReference type="Proteomes" id="UP001499979"/>
    </source>
</evidence>
<evidence type="ECO:0000259" key="5">
    <source>
        <dbReference type="PROSITE" id="PS51987"/>
    </source>
</evidence>
<reference evidence="7" key="1">
    <citation type="journal article" date="2019" name="Int. J. Syst. Evol. Microbiol.">
        <title>The Global Catalogue of Microorganisms (GCM) 10K type strain sequencing project: providing services to taxonomists for standard genome sequencing and annotation.</title>
        <authorList>
            <consortium name="The Broad Institute Genomics Platform"/>
            <consortium name="The Broad Institute Genome Sequencing Center for Infectious Disease"/>
            <person name="Wu L."/>
            <person name="Ma J."/>
        </authorList>
    </citation>
    <scope>NUCLEOTIDE SEQUENCE [LARGE SCALE GENOMIC DNA]</scope>
    <source>
        <strain evidence="7">JCM 11813</strain>
    </source>
</reference>
<evidence type="ECO:0000256" key="3">
    <source>
        <dbReference type="PROSITE-ProRule" id="PRU01331"/>
    </source>
</evidence>
<feature type="domain" description="GS catalytic" evidence="5">
    <location>
        <begin position="121"/>
        <end position="455"/>
    </location>
</feature>
<dbReference type="InterPro" id="IPR008146">
    <property type="entry name" value="Gln_synth_cat_dom"/>
</dbReference>
<protein>
    <submittedName>
        <fullName evidence="6">Glutamine synthetase family protein</fullName>
    </submittedName>
</protein>
<dbReference type="Gene3D" id="3.30.590.10">
    <property type="entry name" value="Glutamine synthetase/guanido kinase, catalytic domain"/>
    <property type="match status" value="1"/>
</dbReference>
<dbReference type="Proteomes" id="UP001499979">
    <property type="component" value="Unassembled WGS sequence"/>
</dbReference>
<evidence type="ECO:0000256" key="4">
    <source>
        <dbReference type="RuleBase" id="RU000384"/>
    </source>
</evidence>
<evidence type="ECO:0000256" key="1">
    <source>
        <dbReference type="ARBA" id="ARBA00009897"/>
    </source>
</evidence>
<dbReference type="InterPro" id="IPR036651">
    <property type="entry name" value="Gln_synt_N_sf"/>
</dbReference>
<dbReference type="InterPro" id="IPR014746">
    <property type="entry name" value="Gln_synth/guanido_kin_cat_dom"/>
</dbReference>
<organism evidence="6 7">
    <name type="scientific">Nocardioides aquiterrae</name>
    <dbReference type="NCBI Taxonomy" id="203799"/>
    <lineage>
        <taxon>Bacteria</taxon>
        <taxon>Bacillati</taxon>
        <taxon>Actinomycetota</taxon>
        <taxon>Actinomycetes</taxon>
        <taxon>Propionibacteriales</taxon>
        <taxon>Nocardioidaceae</taxon>
        <taxon>Nocardioides</taxon>
    </lineage>
</organism>
<evidence type="ECO:0000313" key="6">
    <source>
        <dbReference type="EMBL" id="GAA1158568.1"/>
    </source>
</evidence>
<dbReference type="RefSeq" id="WP_343909609.1">
    <property type="nucleotide sequence ID" value="NZ_BAAAJE010000026.1"/>
</dbReference>
<dbReference type="Pfam" id="PF00120">
    <property type="entry name" value="Gln-synt_C"/>
    <property type="match status" value="1"/>
</dbReference>
<dbReference type="PANTHER" id="PTHR43785">
    <property type="entry name" value="GAMMA-GLUTAMYLPUTRESCINE SYNTHETASE"/>
    <property type="match status" value="1"/>
</dbReference>
<accession>A0ABP4FAB6</accession>
<dbReference type="EMBL" id="BAAAJE010000026">
    <property type="protein sequence ID" value="GAA1158568.1"/>
    <property type="molecule type" value="Genomic_DNA"/>
</dbReference>
<evidence type="ECO:0000256" key="2">
    <source>
        <dbReference type="ARBA" id="ARBA00022598"/>
    </source>
</evidence>
<dbReference type="PANTHER" id="PTHR43785:SF12">
    <property type="entry name" value="TYPE-1 GLUTAMINE SYNTHETASE 2"/>
    <property type="match status" value="1"/>
</dbReference>
<comment type="caution">
    <text evidence="6">The sequence shown here is derived from an EMBL/GenBank/DDBJ whole genome shotgun (WGS) entry which is preliminary data.</text>
</comment>
<dbReference type="SMART" id="SM01230">
    <property type="entry name" value="Gln-synt_C"/>
    <property type="match status" value="1"/>
</dbReference>
<comment type="similarity">
    <text evidence="1 3 4">Belongs to the glutamine synthetase family.</text>
</comment>
<sequence>MSTRPSLPVLSDAEIGSVVDALAGGGVRQVLASIVDSAGVLRGKQVPLDRVRSLHRSGVGASATWAVFCADNAIAMTPGIGAVGDKRLRADLEAAVDVGGGLAWAPAEMFTQDGEPDEVCWRGFLRRQQAAAEEVGLEVLAAGEIEFVLLPESGQRDASWTAYGLSPLLAHEAFLAEVEEEFDRAGLGLEQLHAEYGGDQFELSLAPAAPLQAVDKLVLARFLLGRVGRRHGLRVSLSPQPLVDGMGNGAHLHLSFTRDGVPLFSGGDGPRGMTAEGGSLVAGIVEALPEIVGLLAPSALSSVRLQPGRWSGAFACWGLENREAAVRFCAATQGNPYGANVEVKCVDPSANPYIACGAILGAALRGLAAGTPLPPETDQDPSGLSVEEARRLGVVQLAGTQEEALDALEKSAVARELLGESLHEALVAVRRHEQRQFSGTDIAEVVDRLRFAWSA</sequence>
<keyword evidence="7" id="KW-1185">Reference proteome</keyword>
<dbReference type="PROSITE" id="PS51987">
    <property type="entry name" value="GS_CATALYTIC"/>
    <property type="match status" value="1"/>
</dbReference>
<gene>
    <name evidence="6" type="ORF">GCM10009606_40480</name>
</gene>